<dbReference type="HAMAP" id="MF_03178">
    <property type="entry name" value="NDOR1"/>
    <property type="match status" value="1"/>
</dbReference>
<feature type="binding site" evidence="10">
    <location>
        <position position="142"/>
    </location>
    <ligand>
        <name>FMN</name>
        <dbReference type="ChEBI" id="CHEBI:58210"/>
    </ligand>
</feature>
<feature type="binding site" evidence="10">
    <location>
        <begin position="59"/>
        <end position="62"/>
    </location>
    <ligand>
        <name>FMN</name>
        <dbReference type="ChEBI" id="CHEBI:58210"/>
    </ligand>
</feature>
<dbReference type="Gene3D" id="3.40.50.360">
    <property type="match status" value="1"/>
</dbReference>
<dbReference type="GO" id="GO:0016226">
    <property type="term" value="P:iron-sulfur cluster assembly"/>
    <property type="evidence" value="ECO:0007669"/>
    <property type="project" value="UniProtKB-UniRule"/>
</dbReference>
<dbReference type="GO" id="GO:0050661">
    <property type="term" value="F:NADP binding"/>
    <property type="evidence" value="ECO:0007669"/>
    <property type="project" value="UniProtKB-UniRule"/>
</dbReference>
<dbReference type="InterPro" id="IPR029039">
    <property type="entry name" value="Flavoprotein-like_sf"/>
</dbReference>
<dbReference type="InterPro" id="IPR003097">
    <property type="entry name" value="CysJ-like_FAD-binding"/>
</dbReference>
<dbReference type="SUPFAM" id="SSF63380">
    <property type="entry name" value="Riboflavin synthase domain-like"/>
    <property type="match status" value="1"/>
</dbReference>
<dbReference type="SUPFAM" id="SSF52218">
    <property type="entry name" value="Flavoproteins"/>
    <property type="match status" value="1"/>
</dbReference>
<evidence type="ECO:0000256" key="7">
    <source>
        <dbReference type="ARBA" id="ARBA00022857"/>
    </source>
</evidence>
<dbReference type="AlphaFoldDB" id="A7TSZ1"/>
<comment type="caution">
    <text evidence="10">Lacks conserved residue(s) required for the propagation of feature annotation.</text>
</comment>
<evidence type="ECO:0000256" key="9">
    <source>
        <dbReference type="ARBA" id="ARBA00023128"/>
    </source>
</evidence>
<dbReference type="InterPro" id="IPR028879">
    <property type="entry name" value="NDOR1"/>
</dbReference>
<keyword evidence="7 10" id="KW-0521">NADP</keyword>
<dbReference type="OMA" id="DIMSIPR"/>
<keyword evidence="4 10" id="KW-0285">Flavoprotein</keyword>
<evidence type="ECO:0000313" key="13">
    <source>
        <dbReference type="EMBL" id="EDO14622.1"/>
    </source>
</evidence>
<dbReference type="FunCoup" id="A7TSZ1">
    <property type="interactions" value="762"/>
</dbReference>
<feature type="binding site" evidence="10">
    <location>
        <begin position="443"/>
        <end position="446"/>
    </location>
    <ligand>
        <name>FAD</name>
        <dbReference type="ChEBI" id="CHEBI:57692"/>
    </ligand>
</feature>
<dbReference type="FunFam" id="3.40.50.360:FF:000056">
    <property type="entry name" value="NADPH-dependent diflavin oxidoreductase 1"/>
    <property type="match status" value="1"/>
</dbReference>
<dbReference type="PROSITE" id="PS50902">
    <property type="entry name" value="FLAVODOXIN_LIKE"/>
    <property type="match status" value="1"/>
</dbReference>
<dbReference type="InterPro" id="IPR017927">
    <property type="entry name" value="FAD-bd_FR_type"/>
</dbReference>
<feature type="binding site" evidence="10">
    <location>
        <position position="621"/>
    </location>
    <ligand>
        <name>FAD</name>
        <dbReference type="ChEBI" id="CHEBI:57692"/>
    </ligand>
</feature>
<dbReference type="InParanoid" id="A7TSZ1"/>
<feature type="domain" description="Flavodoxin-like" evidence="11">
    <location>
        <begin position="6"/>
        <end position="168"/>
    </location>
</feature>
<dbReference type="Pfam" id="PF00258">
    <property type="entry name" value="Flavodoxin_1"/>
    <property type="match status" value="1"/>
</dbReference>
<dbReference type="PANTHER" id="PTHR19384">
    <property type="entry name" value="NITRIC OXIDE SYNTHASE-RELATED"/>
    <property type="match status" value="1"/>
</dbReference>
<gene>
    <name evidence="10" type="primary">TAH18</name>
    <name evidence="13" type="ORF">Kpol_264p8</name>
</gene>
<evidence type="ECO:0000256" key="6">
    <source>
        <dbReference type="ARBA" id="ARBA00022827"/>
    </source>
</evidence>
<keyword evidence="6 10" id="KW-0274">FAD</keyword>
<dbReference type="HOGENOM" id="CLU_001570_17_6_1"/>
<comment type="similarity">
    <text evidence="10">Belongs to the NADPH-dependent diflavin oxidoreductase NDOR1 family.</text>
</comment>
<protein>
    <recommendedName>
        <fullName evidence="10">NADPH-dependent diflavin oxidoreductase 1</fullName>
        <ecNumber evidence="10">1.18.1.-</ecNumber>
    </recommendedName>
    <alternativeName>
        <fullName evidence="10">NADPH-dependent FMN and FAD-containing oxidoreductase</fullName>
    </alternativeName>
</protein>
<sequence length="621" mass="71524">MSSKKIVILYGSETGNACDYAYILSQKLNRLHFKHTICPLGDFIPSDVLECRYMFIICSTSGQGELPVNARKSSSATEQQSLWSFLKQKSLPHDLLNHLKVSFLGLGDSSYPHFNYAVRKLHERFVNQLGAIELFDRLEADEISMAGSNKGTGSGVESVYFEFERRILKLLSEKFPTRLVNGERIKRIAIDDEIYMEPSSYLMLDDELDMETSSTKPVKFKGDSSVKYGEVSKNLRITNNEHFQDVRQFTIKMKDNENYNPGDTIALYPCNTDEDVEKILKVQPEWLKVADKPLKFSNGVQNNLLEGGVIVPLTLRNLLNYQCDIMSVPRVSFFMKVWPFAVDKSRLEKGQDQLDQQREKLHQFAVDEDMQDLFDYCNRPRRSILEVVEDFLSLNLPWKYILDYMPIIKPRLFSISSGDSDPSIDLTIAIVKYKTILRKIRKGVCTNFVANLKIGDELRYKIHRNNLLDKVNCKSPFILISPGVGIAPMMSLIKSNISGNIHLFFGNRFKDSDYLYQETLEEWEKSGKINLYTAFSRDRVNSPDVKYVQDVLWKKGQELTEIIINENANIYLCGSSGKMPIQVRLTIVEMLKKWGSFADDKEAEAYLKKMEADHRYLQETW</sequence>
<comment type="catalytic activity">
    <reaction evidence="10">
        <text>2 oxidized [2Fe-2S]-[protein] + NADPH = 2 reduced [2Fe-2S]-[protein] + NADP(+) + H(+)</text>
        <dbReference type="Rhea" id="RHEA:67716"/>
        <dbReference type="Rhea" id="RHEA-COMP:17327"/>
        <dbReference type="Rhea" id="RHEA-COMP:17328"/>
        <dbReference type="ChEBI" id="CHEBI:15378"/>
        <dbReference type="ChEBI" id="CHEBI:33737"/>
        <dbReference type="ChEBI" id="CHEBI:33738"/>
        <dbReference type="ChEBI" id="CHEBI:57783"/>
        <dbReference type="ChEBI" id="CHEBI:58349"/>
    </reaction>
</comment>
<dbReference type="Proteomes" id="UP000000267">
    <property type="component" value="Unassembled WGS sequence"/>
</dbReference>
<dbReference type="GO" id="GO:0010181">
    <property type="term" value="F:FMN binding"/>
    <property type="evidence" value="ECO:0007669"/>
    <property type="project" value="UniProtKB-UniRule"/>
</dbReference>
<proteinExistence type="inferred from homology"/>
<evidence type="ECO:0000256" key="1">
    <source>
        <dbReference type="ARBA" id="ARBA00001917"/>
    </source>
</evidence>
<dbReference type="InterPro" id="IPR039261">
    <property type="entry name" value="FNR_nucleotide-bd"/>
</dbReference>
<feature type="binding site" evidence="10">
    <location>
        <begin position="12"/>
        <end position="17"/>
    </location>
    <ligand>
        <name>FMN</name>
        <dbReference type="ChEBI" id="CHEBI:58210"/>
    </ligand>
</feature>
<organism evidence="14">
    <name type="scientific">Vanderwaltozyma polyspora (strain ATCC 22028 / DSM 70294 / BCRC 21397 / CBS 2163 / NBRC 10782 / NRRL Y-8283 / UCD 57-17)</name>
    <name type="common">Kluyveromyces polysporus</name>
    <dbReference type="NCBI Taxonomy" id="436907"/>
    <lineage>
        <taxon>Eukaryota</taxon>
        <taxon>Fungi</taxon>
        <taxon>Dikarya</taxon>
        <taxon>Ascomycota</taxon>
        <taxon>Saccharomycotina</taxon>
        <taxon>Saccharomycetes</taxon>
        <taxon>Saccharomycetales</taxon>
        <taxon>Saccharomycetaceae</taxon>
        <taxon>Vanderwaltozyma</taxon>
    </lineage>
</organism>
<feature type="domain" description="FAD-binding FR-type" evidence="12">
    <location>
        <begin position="224"/>
        <end position="483"/>
    </location>
</feature>
<dbReference type="InterPro" id="IPR017938">
    <property type="entry name" value="Riboflavin_synthase-like_b-brl"/>
</dbReference>
<evidence type="ECO:0000256" key="4">
    <source>
        <dbReference type="ARBA" id="ARBA00022630"/>
    </source>
</evidence>
<evidence type="ECO:0000256" key="8">
    <source>
        <dbReference type="ARBA" id="ARBA00023002"/>
    </source>
</evidence>
<dbReference type="GO" id="GO:0034599">
    <property type="term" value="P:cellular response to oxidative stress"/>
    <property type="evidence" value="ECO:0007669"/>
    <property type="project" value="EnsemblFungi"/>
</dbReference>
<dbReference type="PANTHER" id="PTHR19384:SF10">
    <property type="entry name" value="NADPH-DEPENDENT DIFLAVIN OXIDOREDUCTASE 1"/>
    <property type="match status" value="1"/>
</dbReference>
<dbReference type="PROSITE" id="PS51384">
    <property type="entry name" value="FAD_FR"/>
    <property type="match status" value="1"/>
</dbReference>
<evidence type="ECO:0000259" key="12">
    <source>
        <dbReference type="PROSITE" id="PS51384"/>
    </source>
</evidence>
<dbReference type="EMBL" id="DS480530">
    <property type="protein sequence ID" value="EDO14622.1"/>
    <property type="molecule type" value="Genomic_DNA"/>
</dbReference>
<name>A7TSZ1_VANPO</name>
<comment type="subcellular location">
    <subcellularLocation>
        <location evidence="10">Cytoplasm</location>
    </subcellularLocation>
    <subcellularLocation>
        <location evidence="10">Mitochondrion</location>
    </subcellularLocation>
    <text evidence="10">Relocalizes to mitochondria after H(2)O(2) exposure.</text>
</comment>
<feature type="binding site" evidence="10">
    <location>
        <begin position="545"/>
        <end position="549"/>
    </location>
    <ligand>
        <name>NADP(+)</name>
        <dbReference type="ChEBI" id="CHEBI:58349"/>
    </ligand>
</feature>
<dbReference type="PRINTS" id="PR00371">
    <property type="entry name" value="FPNCR"/>
</dbReference>
<comment type="cofactor">
    <cofactor evidence="2 10">
        <name>FAD</name>
        <dbReference type="ChEBI" id="CHEBI:57692"/>
    </cofactor>
</comment>
<comment type="cofactor">
    <cofactor evidence="1 10">
        <name>FMN</name>
        <dbReference type="ChEBI" id="CHEBI:58210"/>
    </cofactor>
</comment>
<feature type="binding site" evidence="10">
    <location>
        <begin position="411"/>
        <end position="414"/>
    </location>
    <ligand>
        <name>FAD</name>
        <dbReference type="ChEBI" id="CHEBI:57692"/>
    </ligand>
</feature>
<keyword evidence="5 10" id="KW-0288">FMN</keyword>
<evidence type="ECO:0000256" key="5">
    <source>
        <dbReference type="ARBA" id="ARBA00022643"/>
    </source>
</evidence>
<dbReference type="GeneID" id="5542643"/>
<dbReference type="GO" id="GO:0045429">
    <property type="term" value="P:positive regulation of nitric oxide biosynthetic process"/>
    <property type="evidence" value="ECO:0007669"/>
    <property type="project" value="EnsemblFungi"/>
</dbReference>
<comment type="subunit">
    <text evidence="10">Interacts with DRE2; as part of the cytosolic iron-sulfur (Fe-S) protein assembly (CIA) machinery.</text>
</comment>
<dbReference type="GO" id="GO:0005739">
    <property type="term" value="C:mitochondrion"/>
    <property type="evidence" value="ECO:0007669"/>
    <property type="project" value="UniProtKB-SubCell"/>
</dbReference>
<dbReference type="Pfam" id="PF00175">
    <property type="entry name" value="NAD_binding_1"/>
    <property type="match status" value="1"/>
</dbReference>
<reference evidence="13 14" key="1">
    <citation type="journal article" date="2007" name="Proc. Natl. Acad. Sci. U.S.A.">
        <title>Independent sorting-out of thousands of duplicated gene pairs in two yeast species descended from a whole-genome duplication.</title>
        <authorList>
            <person name="Scannell D.R."/>
            <person name="Frank A.C."/>
            <person name="Conant G.C."/>
            <person name="Byrne K.P."/>
            <person name="Woolfit M."/>
            <person name="Wolfe K.H."/>
        </authorList>
    </citation>
    <scope>NUCLEOTIDE SEQUENCE [LARGE SCALE GENOMIC DNA]</scope>
    <source>
        <strain evidence="14">ATCC 22028 / DSM 70294 / BCRC 21397 / CBS 2163 / NBRC 10782 / NRRL Y-8283 / UCD 57-17</strain>
    </source>
</reference>
<evidence type="ECO:0000256" key="10">
    <source>
        <dbReference type="HAMAP-Rule" id="MF_03178"/>
    </source>
</evidence>
<evidence type="ECO:0000256" key="2">
    <source>
        <dbReference type="ARBA" id="ARBA00001974"/>
    </source>
</evidence>
<accession>A7TSZ1</accession>
<dbReference type="InterPro" id="IPR001094">
    <property type="entry name" value="Flavdoxin-like"/>
</dbReference>
<dbReference type="InterPro" id="IPR001433">
    <property type="entry name" value="OxRdtase_FAD/NAD-bd"/>
</dbReference>
<dbReference type="STRING" id="436907.A7TSZ1"/>
<comment type="similarity">
    <text evidence="10">In the C-terminal section; belongs to the flavoprotein pyridine nucleotide cytochrome reductase family.</text>
</comment>
<dbReference type="GO" id="GO:0006809">
    <property type="term" value="P:nitric oxide biosynthetic process"/>
    <property type="evidence" value="ECO:0007669"/>
    <property type="project" value="EnsemblFungi"/>
</dbReference>
<feature type="binding site" evidence="10">
    <location>
        <begin position="536"/>
        <end position="537"/>
    </location>
    <ligand>
        <name>NADP(+)</name>
        <dbReference type="ChEBI" id="CHEBI:58349"/>
    </ligand>
</feature>
<dbReference type="PRINTS" id="PR00369">
    <property type="entry name" value="FLAVODOXIN"/>
</dbReference>
<dbReference type="GO" id="GO:0005829">
    <property type="term" value="C:cytosol"/>
    <property type="evidence" value="ECO:0007669"/>
    <property type="project" value="EnsemblFungi"/>
</dbReference>
<dbReference type="SUPFAM" id="SSF52343">
    <property type="entry name" value="Ferredoxin reductase-like, C-terminal NADP-linked domain"/>
    <property type="match status" value="1"/>
</dbReference>
<dbReference type="GO" id="GO:0050660">
    <property type="term" value="F:flavin adenine dinucleotide binding"/>
    <property type="evidence" value="ECO:0007669"/>
    <property type="project" value="UniProtKB-UniRule"/>
</dbReference>
<dbReference type="eggNOG" id="KOG1159">
    <property type="taxonomic scope" value="Eukaryota"/>
</dbReference>
<dbReference type="Gene3D" id="2.40.30.10">
    <property type="entry name" value="Translation factors"/>
    <property type="match status" value="1"/>
</dbReference>
<evidence type="ECO:0000259" key="11">
    <source>
        <dbReference type="PROSITE" id="PS50902"/>
    </source>
</evidence>
<comment type="function">
    <text evidence="10">NADPH-dependent reductase which is a central component of the cytosolic iron-sulfur (Fe-S) protein assembly (CIA) machinery. Transfers electrons from NADPH via its FAD and FMN prosthetic groups to the [2Fe-2S] cluster of DRE2, another key component of the CIA machinery. In turn, this reduced cluster provides electrons for assembly of cytosolic iron-sulfur cluster proteins. Positively controls H(2)O(2)-induced cell death.</text>
</comment>
<dbReference type="Gene3D" id="3.40.50.80">
    <property type="entry name" value="Nucleotide-binding domain of ferredoxin-NADP reductase (FNR) module"/>
    <property type="match status" value="1"/>
</dbReference>
<evidence type="ECO:0000313" key="14">
    <source>
        <dbReference type="Proteomes" id="UP000000267"/>
    </source>
</evidence>
<dbReference type="InterPro" id="IPR008254">
    <property type="entry name" value="Flavodoxin/NO_synth"/>
</dbReference>
<dbReference type="RefSeq" id="XP_001642480.1">
    <property type="nucleotide sequence ID" value="XM_001642430.1"/>
</dbReference>
<dbReference type="GO" id="GO:0016651">
    <property type="term" value="F:oxidoreductase activity, acting on NAD(P)H"/>
    <property type="evidence" value="ECO:0007669"/>
    <property type="project" value="UniProtKB-UniRule"/>
</dbReference>
<dbReference type="EC" id="1.18.1.-" evidence="10"/>
<dbReference type="InterPro" id="IPR001709">
    <property type="entry name" value="Flavoprot_Pyr_Nucl_cyt_Rdtase"/>
</dbReference>
<keyword evidence="3 10" id="KW-0963">Cytoplasm</keyword>
<dbReference type="InterPro" id="IPR023173">
    <property type="entry name" value="NADPH_Cyt_P450_Rdtase_alpha"/>
</dbReference>
<dbReference type="Gene3D" id="1.20.990.10">
    <property type="entry name" value="NADPH-cytochrome p450 Reductase, Chain A, domain 3"/>
    <property type="match status" value="1"/>
</dbReference>
<dbReference type="GO" id="GO:0160246">
    <property type="term" value="F:NADPH-iron-sulfur [2Fe-2S] protein oxidoreductase activity"/>
    <property type="evidence" value="ECO:0007669"/>
    <property type="project" value="EnsemblFungi"/>
</dbReference>
<comment type="similarity">
    <text evidence="10">In the N-terminal section; belongs to the flavodoxin family.</text>
</comment>
<dbReference type="KEGG" id="vpo:Kpol_264p8"/>
<feature type="binding site" evidence="10">
    <location>
        <position position="381"/>
    </location>
    <ligand>
        <name>FAD</name>
        <dbReference type="ChEBI" id="CHEBI:57692"/>
    </ligand>
</feature>
<evidence type="ECO:0000256" key="3">
    <source>
        <dbReference type="ARBA" id="ARBA00022490"/>
    </source>
</evidence>
<dbReference type="FunFam" id="3.40.50.80:FF:000030">
    <property type="entry name" value="NADPH-dependent diflavin oxidoreductase 1"/>
    <property type="match status" value="1"/>
</dbReference>
<keyword evidence="9 10" id="KW-0496">Mitochondrion</keyword>
<dbReference type="OrthoDB" id="1856718at2759"/>
<dbReference type="Pfam" id="PF00667">
    <property type="entry name" value="FAD_binding_1"/>
    <property type="match status" value="1"/>
</dbReference>
<keyword evidence="8 10" id="KW-0560">Oxidoreductase</keyword>
<keyword evidence="14" id="KW-1185">Reference proteome</keyword>
<dbReference type="GO" id="GO:0097361">
    <property type="term" value="C:cytosolic [4Fe-4S] assembly targeting complex"/>
    <property type="evidence" value="ECO:0007669"/>
    <property type="project" value="EnsemblFungi"/>
</dbReference>